<evidence type="ECO:0000313" key="1">
    <source>
        <dbReference type="EMBL" id="CAI7991164.1"/>
    </source>
</evidence>
<dbReference type="Proteomes" id="UP001174909">
    <property type="component" value="Unassembled WGS sequence"/>
</dbReference>
<keyword evidence="2" id="KW-1185">Reference proteome</keyword>
<gene>
    <name evidence="1" type="ORF">GBAR_LOCUS637</name>
</gene>
<organism evidence="1 2">
    <name type="scientific">Geodia barretti</name>
    <name type="common">Barrett's horny sponge</name>
    <dbReference type="NCBI Taxonomy" id="519541"/>
    <lineage>
        <taxon>Eukaryota</taxon>
        <taxon>Metazoa</taxon>
        <taxon>Porifera</taxon>
        <taxon>Demospongiae</taxon>
        <taxon>Heteroscleromorpha</taxon>
        <taxon>Tetractinellida</taxon>
        <taxon>Astrophorina</taxon>
        <taxon>Geodiidae</taxon>
        <taxon>Geodia</taxon>
    </lineage>
</organism>
<comment type="caution">
    <text evidence="1">The sequence shown here is derived from an EMBL/GenBank/DDBJ whole genome shotgun (WGS) entry which is preliminary data.</text>
</comment>
<dbReference type="EMBL" id="CASHTH010000106">
    <property type="protein sequence ID" value="CAI7991164.1"/>
    <property type="molecule type" value="Genomic_DNA"/>
</dbReference>
<name>A0AA35QTU8_GEOBA</name>
<accession>A0AA35QTU8</accession>
<feature type="non-terminal residue" evidence="1">
    <location>
        <position position="1"/>
    </location>
</feature>
<evidence type="ECO:0000313" key="2">
    <source>
        <dbReference type="Proteomes" id="UP001174909"/>
    </source>
</evidence>
<protein>
    <submittedName>
        <fullName evidence="1">Uncharacterized protein</fullName>
    </submittedName>
</protein>
<dbReference type="AlphaFoldDB" id="A0AA35QTU8"/>
<reference evidence="1" key="1">
    <citation type="submission" date="2023-03" db="EMBL/GenBank/DDBJ databases">
        <authorList>
            <person name="Steffen K."/>
            <person name="Cardenas P."/>
        </authorList>
    </citation>
    <scope>NUCLEOTIDE SEQUENCE</scope>
</reference>
<feature type="non-terminal residue" evidence="1">
    <location>
        <position position="78"/>
    </location>
</feature>
<proteinExistence type="predicted"/>
<sequence>PPEEENEEDIDISERLTEAPVPVHYILSLATGQFVAITKSGRVQGNTQFGRLVAQFTVLYAHIGGREHVSIRSVKYED</sequence>